<keyword evidence="3" id="KW-1185">Reference proteome</keyword>
<dbReference type="Proteomes" id="UP001283341">
    <property type="component" value="Unassembled WGS sequence"/>
</dbReference>
<feature type="region of interest" description="Disordered" evidence="1">
    <location>
        <begin position="128"/>
        <end position="172"/>
    </location>
</feature>
<evidence type="ECO:0000313" key="3">
    <source>
        <dbReference type="Proteomes" id="UP001283341"/>
    </source>
</evidence>
<reference evidence="2" key="1">
    <citation type="journal article" date="2023" name="Mol. Phylogenet. Evol.">
        <title>Genome-scale phylogeny and comparative genomics of the fungal order Sordariales.</title>
        <authorList>
            <person name="Hensen N."/>
            <person name="Bonometti L."/>
            <person name="Westerberg I."/>
            <person name="Brannstrom I.O."/>
            <person name="Guillou S."/>
            <person name="Cros-Aarteil S."/>
            <person name="Calhoun S."/>
            <person name="Haridas S."/>
            <person name="Kuo A."/>
            <person name="Mondo S."/>
            <person name="Pangilinan J."/>
            <person name="Riley R."/>
            <person name="LaButti K."/>
            <person name="Andreopoulos B."/>
            <person name="Lipzen A."/>
            <person name="Chen C."/>
            <person name="Yan M."/>
            <person name="Daum C."/>
            <person name="Ng V."/>
            <person name="Clum A."/>
            <person name="Steindorff A."/>
            <person name="Ohm R.A."/>
            <person name="Martin F."/>
            <person name="Silar P."/>
            <person name="Natvig D.O."/>
            <person name="Lalanne C."/>
            <person name="Gautier V."/>
            <person name="Ament-Velasquez S.L."/>
            <person name="Kruys A."/>
            <person name="Hutchinson M.I."/>
            <person name="Powell A.J."/>
            <person name="Barry K."/>
            <person name="Miller A.N."/>
            <person name="Grigoriev I.V."/>
            <person name="Debuchy R."/>
            <person name="Gladieux P."/>
            <person name="Hiltunen Thoren M."/>
            <person name="Johannesson H."/>
        </authorList>
    </citation>
    <scope>NUCLEOTIDE SEQUENCE</scope>
    <source>
        <strain evidence="2">CBS 118394</strain>
    </source>
</reference>
<evidence type="ECO:0000256" key="1">
    <source>
        <dbReference type="SAM" id="MobiDB-lite"/>
    </source>
</evidence>
<protein>
    <submittedName>
        <fullName evidence="2">Uncharacterized protein</fullName>
    </submittedName>
</protein>
<name>A0AAE0M2C8_9PEZI</name>
<accession>A0AAE0M2C8</accession>
<sequence>MSSYMSTIWGSAPSLWNWGALTNAAVPGTMATNTATRKRACPATFAFPEPKRLHLDNASIRPIRRMRQGLYPKPSFVSTSSPSAISLVAGKKRRVPNDFELPDAKRTSAKLEAIEKEMALAKLKAIEKQRAHARRNQFGPVRRAKTRHERRQSMQESISEEDDDEVLVFPAG</sequence>
<dbReference type="AlphaFoldDB" id="A0AAE0M2C8"/>
<reference evidence="2" key="2">
    <citation type="submission" date="2023-06" db="EMBL/GenBank/DDBJ databases">
        <authorList>
            <consortium name="Lawrence Berkeley National Laboratory"/>
            <person name="Haridas S."/>
            <person name="Hensen N."/>
            <person name="Bonometti L."/>
            <person name="Westerberg I."/>
            <person name="Brannstrom I.O."/>
            <person name="Guillou S."/>
            <person name="Cros-Aarteil S."/>
            <person name="Calhoun S."/>
            <person name="Kuo A."/>
            <person name="Mondo S."/>
            <person name="Pangilinan J."/>
            <person name="Riley R."/>
            <person name="Labutti K."/>
            <person name="Andreopoulos B."/>
            <person name="Lipzen A."/>
            <person name="Chen C."/>
            <person name="Yanf M."/>
            <person name="Daum C."/>
            <person name="Ng V."/>
            <person name="Clum A."/>
            <person name="Steindorff A."/>
            <person name="Ohm R."/>
            <person name="Martin F."/>
            <person name="Silar P."/>
            <person name="Natvig D."/>
            <person name="Lalanne C."/>
            <person name="Gautier V."/>
            <person name="Ament-Velasquez S.L."/>
            <person name="Kruys A."/>
            <person name="Hutchinson M.I."/>
            <person name="Powell A.J."/>
            <person name="Barry K."/>
            <person name="Miller A.N."/>
            <person name="Grigoriev I.V."/>
            <person name="Debuchy R."/>
            <person name="Gladieux P."/>
            <person name="Thoren M.H."/>
            <person name="Johannesson H."/>
        </authorList>
    </citation>
    <scope>NUCLEOTIDE SEQUENCE</scope>
    <source>
        <strain evidence="2">CBS 118394</strain>
    </source>
</reference>
<proteinExistence type="predicted"/>
<gene>
    <name evidence="2" type="ORF">B0H66DRAFT_561689</name>
</gene>
<evidence type="ECO:0000313" key="2">
    <source>
        <dbReference type="EMBL" id="KAK3316592.1"/>
    </source>
</evidence>
<organism evidence="2 3">
    <name type="scientific">Apodospora peruviana</name>
    <dbReference type="NCBI Taxonomy" id="516989"/>
    <lineage>
        <taxon>Eukaryota</taxon>
        <taxon>Fungi</taxon>
        <taxon>Dikarya</taxon>
        <taxon>Ascomycota</taxon>
        <taxon>Pezizomycotina</taxon>
        <taxon>Sordariomycetes</taxon>
        <taxon>Sordariomycetidae</taxon>
        <taxon>Sordariales</taxon>
        <taxon>Lasiosphaeriaceae</taxon>
        <taxon>Apodospora</taxon>
    </lineage>
</organism>
<dbReference type="EMBL" id="JAUEDM010000005">
    <property type="protein sequence ID" value="KAK3316592.1"/>
    <property type="molecule type" value="Genomic_DNA"/>
</dbReference>
<comment type="caution">
    <text evidence="2">The sequence shown here is derived from an EMBL/GenBank/DDBJ whole genome shotgun (WGS) entry which is preliminary data.</text>
</comment>